<dbReference type="Pfam" id="PF03140">
    <property type="entry name" value="DUF247"/>
    <property type="match status" value="1"/>
</dbReference>
<accession>A0A5J4ZHJ6</accession>
<evidence type="ECO:0000256" key="1">
    <source>
        <dbReference type="SAM" id="Phobius"/>
    </source>
</evidence>
<keyword evidence="3" id="KW-1185">Reference proteome</keyword>
<gene>
    <name evidence="2" type="ORF">F0562_015494</name>
</gene>
<keyword evidence="1" id="KW-0472">Membrane</keyword>
<dbReference type="PANTHER" id="PTHR31549">
    <property type="entry name" value="PROTEIN, PUTATIVE (DUF247)-RELATED-RELATED"/>
    <property type="match status" value="1"/>
</dbReference>
<dbReference type="OrthoDB" id="1849062at2759"/>
<keyword evidence="1" id="KW-0812">Transmembrane</keyword>
<reference evidence="2 3" key="1">
    <citation type="submission" date="2019-09" db="EMBL/GenBank/DDBJ databases">
        <title>A chromosome-level genome assembly of the Chinese tupelo Nyssa sinensis.</title>
        <authorList>
            <person name="Yang X."/>
            <person name="Kang M."/>
            <person name="Yang Y."/>
            <person name="Xiong H."/>
            <person name="Wang M."/>
            <person name="Zhang Z."/>
            <person name="Wang Z."/>
            <person name="Wu H."/>
            <person name="Ma T."/>
            <person name="Liu J."/>
            <person name="Xi Z."/>
        </authorList>
    </citation>
    <scope>NUCLEOTIDE SEQUENCE [LARGE SCALE GENOMIC DNA]</scope>
    <source>
        <strain evidence="2">J267</strain>
        <tissue evidence="2">Leaf</tissue>
    </source>
</reference>
<feature type="transmembrane region" description="Helical" evidence="1">
    <location>
        <begin position="488"/>
        <end position="514"/>
    </location>
</feature>
<evidence type="ECO:0000313" key="3">
    <source>
        <dbReference type="Proteomes" id="UP000325577"/>
    </source>
</evidence>
<dbReference type="EMBL" id="CM018050">
    <property type="protein sequence ID" value="KAA8518025.1"/>
    <property type="molecule type" value="Genomic_DNA"/>
</dbReference>
<name>A0A5J4ZHJ6_9ASTE</name>
<proteinExistence type="predicted"/>
<organism evidence="2 3">
    <name type="scientific">Nyssa sinensis</name>
    <dbReference type="NCBI Taxonomy" id="561372"/>
    <lineage>
        <taxon>Eukaryota</taxon>
        <taxon>Viridiplantae</taxon>
        <taxon>Streptophyta</taxon>
        <taxon>Embryophyta</taxon>
        <taxon>Tracheophyta</taxon>
        <taxon>Spermatophyta</taxon>
        <taxon>Magnoliopsida</taxon>
        <taxon>eudicotyledons</taxon>
        <taxon>Gunneridae</taxon>
        <taxon>Pentapetalae</taxon>
        <taxon>asterids</taxon>
        <taxon>Cornales</taxon>
        <taxon>Nyssaceae</taxon>
        <taxon>Nyssa</taxon>
    </lineage>
</organism>
<dbReference type="PANTHER" id="PTHR31549:SF149">
    <property type="entry name" value="ISOPRENOID SYNTHASE DOMAIN-CONTAINING PROTEIN"/>
    <property type="match status" value="1"/>
</dbReference>
<dbReference type="AlphaFoldDB" id="A0A5J4ZHJ6"/>
<dbReference type="Proteomes" id="UP000325577">
    <property type="component" value="Linkage Group LG7"/>
</dbReference>
<protein>
    <submittedName>
        <fullName evidence="2">Uncharacterized protein</fullName>
    </submittedName>
</protein>
<sequence>MKGTTMDSHFKNAEYKFIAGEEVIFMEELSARRKVVRKEAVRGSSDSNPPAALTDELSIVIHGDASSNACNGSNSDWLRSIIDDVGMLGNNNLQKPKIQKVPRMLRDIESNKKCFDPLVVSIGPYHHGKLELQFMEKFKILLAQQYAKENEALINDMYENVAEVAGDARKCYAEGSTDAFDEKAFTRMMFLDGCFVLQFIYCIVNEKHADMKMKSHDIAFVRRDLFLLENQLPFEVLKALMSLRFEKGGGQEMINIFIKRSRPDPPQADGGKASLMNLFRKHVGASSRGHPECEDTKFNNQPIHLLEIVQTQLVDVGAFTKGGCYLTGEWCSYRSAMELKKVGIHFRPSKTRRFSDITFEYTGVSSQLTLPPITIDDSTKSMLLNLVAYEACPDTPDDFGVTSFVCFMDSLIDQAEDVKELRSKGILLNFLGSDQQVADLFNEIARDLVPNPHGFVNVKGGIEKHYKNNVKVWMAEWRHTHFSTPWTIIALVAAIVAITLSVLQTVLGAIQTYLTVYPPNK</sequence>
<dbReference type="InterPro" id="IPR004158">
    <property type="entry name" value="DUF247_pln"/>
</dbReference>
<keyword evidence="1" id="KW-1133">Transmembrane helix</keyword>
<evidence type="ECO:0000313" key="2">
    <source>
        <dbReference type="EMBL" id="KAA8518025.1"/>
    </source>
</evidence>